<dbReference type="AlphaFoldDB" id="A0A7S0T5S2"/>
<evidence type="ECO:0000259" key="2">
    <source>
        <dbReference type="PROSITE" id="PS50056"/>
    </source>
</evidence>
<protein>
    <recommendedName>
        <fullName evidence="4">Protein-tyrosine-phosphatase</fullName>
    </recommendedName>
</protein>
<dbReference type="InterPro" id="IPR050561">
    <property type="entry name" value="PTP"/>
</dbReference>
<sequence>MGQWKHERYQDAMQFQVRALEALSEANRRQEENIRRGLLPSRFTPLEHGKLRLLVTDAPTESELTNYAAVLRKHGVKHVVRVCEAESPSAYDAGKLSKLGFVHHQMFFSDGSPPSEDIIRAWLLLLEKVFGASATNNEEHGEECDSEGVTVAVHCLSGLGRASLLAAIALVQYGMDAFDAIGYIRARRRGALNSRQFAFLENYEPLVLHPQQHQQPQSISKRDSVSALKKSGSLRRALSYLGGNRKVAAQ</sequence>
<feature type="domain" description="Tyrosine specific protein phosphatases" evidence="2">
    <location>
        <begin position="120"/>
        <end position="196"/>
    </location>
</feature>
<evidence type="ECO:0000313" key="3">
    <source>
        <dbReference type="EMBL" id="CAD8724241.1"/>
    </source>
</evidence>
<gene>
    <name evidence="3" type="ORF">EMAD1354_LOCUS318</name>
</gene>
<dbReference type="EMBL" id="HBFE01000473">
    <property type="protein sequence ID" value="CAD8724241.1"/>
    <property type="molecule type" value="Transcribed_RNA"/>
</dbReference>
<dbReference type="PANTHER" id="PTHR23339">
    <property type="entry name" value="TYROSINE SPECIFIC PROTEIN PHOSPHATASE AND DUAL SPECIFICITY PROTEIN PHOSPHATASE"/>
    <property type="match status" value="1"/>
</dbReference>
<dbReference type="Gene3D" id="3.90.190.10">
    <property type="entry name" value="Protein tyrosine phosphatase superfamily"/>
    <property type="match status" value="1"/>
</dbReference>
<dbReference type="InterPro" id="IPR029021">
    <property type="entry name" value="Prot-tyrosine_phosphatase-like"/>
</dbReference>
<dbReference type="InterPro" id="IPR020422">
    <property type="entry name" value="TYR_PHOSPHATASE_DUAL_dom"/>
</dbReference>
<feature type="domain" description="Tyrosine-protein phosphatase" evidence="1">
    <location>
        <begin position="42"/>
        <end position="212"/>
    </location>
</feature>
<proteinExistence type="predicted"/>
<evidence type="ECO:0008006" key="4">
    <source>
        <dbReference type="Google" id="ProtNLM"/>
    </source>
</evidence>
<dbReference type="PROSITE" id="PS50054">
    <property type="entry name" value="TYR_PHOSPHATASE_DUAL"/>
    <property type="match status" value="1"/>
</dbReference>
<dbReference type="InterPro" id="IPR000387">
    <property type="entry name" value="Tyr_Pase_dom"/>
</dbReference>
<name>A0A7S0T5S2_9RHOD</name>
<organism evidence="3">
    <name type="scientific">Erythrolobus madagascarensis</name>
    <dbReference type="NCBI Taxonomy" id="708628"/>
    <lineage>
        <taxon>Eukaryota</taxon>
        <taxon>Rhodophyta</taxon>
        <taxon>Bangiophyceae</taxon>
        <taxon>Porphyridiales</taxon>
        <taxon>Porphyridiaceae</taxon>
        <taxon>Erythrolobus</taxon>
    </lineage>
</organism>
<dbReference type="PROSITE" id="PS50056">
    <property type="entry name" value="TYR_PHOSPHATASE_2"/>
    <property type="match status" value="1"/>
</dbReference>
<dbReference type="SUPFAM" id="SSF52799">
    <property type="entry name" value="(Phosphotyrosine protein) phosphatases II"/>
    <property type="match status" value="1"/>
</dbReference>
<accession>A0A7S0T5S2</accession>
<reference evidence="3" key="1">
    <citation type="submission" date="2021-01" db="EMBL/GenBank/DDBJ databases">
        <authorList>
            <person name="Corre E."/>
            <person name="Pelletier E."/>
            <person name="Niang G."/>
            <person name="Scheremetjew M."/>
            <person name="Finn R."/>
            <person name="Kale V."/>
            <person name="Holt S."/>
            <person name="Cochrane G."/>
            <person name="Meng A."/>
            <person name="Brown T."/>
            <person name="Cohen L."/>
        </authorList>
    </citation>
    <scope>NUCLEOTIDE SEQUENCE</scope>
    <source>
        <strain evidence="3">CCMP3276</strain>
    </source>
</reference>
<evidence type="ECO:0000259" key="1">
    <source>
        <dbReference type="PROSITE" id="PS50054"/>
    </source>
</evidence>